<dbReference type="PROSITE" id="PS00138">
    <property type="entry name" value="SUBTILASE_SER"/>
    <property type="match status" value="1"/>
</dbReference>
<dbReference type="EMBL" id="CP019630">
    <property type="protein sequence ID" value="AQQ07447.1"/>
    <property type="molecule type" value="Genomic_DNA"/>
</dbReference>
<dbReference type="SUPFAM" id="SSF52743">
    <property type="entry name" value="Subtilisin-like"/>
    <property type="match status" value="1"/>
</dbReference>
<keyword evidence="4 5" id="KW-0720">Serine protease</keyword>
<dbReference type="Gene3D" id="3.40.50.200">
    <property type="entry name" value="Peptidase S8/S53 domain"/>
    <property type="match status" value="1"/>
</dbReference>
<dbReference type="InterPro" id="IPR000209">
    <property type="entry name" value="Peptidase_S8/S53_dom"/>
</dbReference>
<evidence type="ECO:0000256" key="5">
    <source>
        <dbReference type="PROSITE-ProRule" id="PRU01240"/>
    </source>
</evidence>
<name>A0ABN4X7X4_9HYPH</name>
<feature type="active site" description="Charge relay system" evidence="5">
    <location>
        <position position="568"/>
    </location>
</feature>
<dbReference type="Gene3D" id="2.60.120.1290">
    <property type="match status" value="1"/>
</dbReference>
<dbReference type="PANTHER" id="PTHR43806">
    <property type="entry name" value="PEPTIDASE S8"/>
    <property type="match status" value="1"/>
</dbReference>
<evidence type="ECO:0000256" key="4">
    <source>
        <dbReference type="ARBA" id="ARBA00022825"/>
    </source>
</evidence>
<accession>A0ABN4X7X4</accession>
<keyword evidence="2 5" id="KW-0645">Protease</keyword>
<keyword evidence="9" id="KW-1185">Reference proteome</keyword>
<evidence type="ECO:0000313" key="8">
    <source>
        <dbReference type="EMBL" id="AQQ07447.1"/>
    </source>
</evidence>
<dbReference type="InterPro" id="IPR023828">
    <property type="entry name" value="Peptidase_S8_Ser-AS"/>
</dbReference>
<feature type="domain" description="Peptidase S8/S53" evidence="7">
    <location>
        <begin position="492"/>
        <end position="617"/>
    </location>
</feature>
<evidence type="ECO:0000313" key="9">
    <source>
        <dbReference type="Proteomes" id="UP000188174"/>
    </source>
</evidence>
<keyword evidence="3 5" id="KW-0378">Hydrolase</keyword>
<dbReference type="Pfam" id="PF00082">
    <property type="entry name" value="Peptidase_S8"/>
    <property type="match status" value="2"/>
</dbReference>
<dbReference type="InterPro" id="IPR022398">
    <property type="entry name" value="Peptidase_S8_His-AS"/>
</dbReference>
<protein>
    <submittedName>
        <fullName evidence="8">Peptidase S8</fullName>
    </submittedName>
</protein>
<dbReference type="PROSITE" id="PS51892">
    <property type="entry name" value="SUBTILASE"/>
    <property type="match status" value="1"/>
</dbReference>
<evidence type="ECO:0000256" key="1">
    <source>
        <dbReference type="ARBA" id="ARBA00011073"/>
    </source>
</evidence>
<dbReference type="InterPro" id="IPR015500">
    <property type="entry name" value="Peptidase_S8_subtilisin-rel"/>
</dbReference>
<dbReference type="InterPro" id="IPR034045">
    <property type="entry name" value="Pep_S8_CspA-like"/>
</dbReference>
<proteinExistence type="inferred from homology"/>
<gene>
    <name evidence="8" type="ORF">B0E33_15915</name>
</gene>
<evidence type="ECO:0000259" key="7">
    <source>
        <dbReference type="Pfam" id="PF00082"/>
    </source>
</evidence>
<dbReference type="PROSITE" id="PS00137">
    <property type="entry name" value="SUBTILASE_HIS"/>
    <property type="match status" value="1"/>
</dbReference>
<dbReference type="PANTHER" id="PTHR43806:SF11">
    <property type="entry name" value="CEREVISIN-RELATED"/>
    <property type="match status" value="1"/>
</dbReference>
<feature type="active site" description="Charge relay system" evidence="5">
    <location>
        <position position="220"/>
    </location>
</feature>
<dbReference type="CDD" id="cd07478">
    <property type="entry name" value="Peptidases_S8_CspA-like"/>
    <property type="match status" value="1"/>
</dbReference>
<feature type="region of interest" description="Disordered" evidence="6">
    <location>
        <begin position="515"/>
        <end position="537"/>
    </location>
</feature>
<dbReference type="InterPro" id="IPR036852">
    <property type="entry name" value="Peptidase_S8/S53_dom_sf"/>
</dbReference>
<evidence type="ECO:0000256" key="6">
    <source>
        <dbReference type="SAM" id="MobiDB-lite"/>
    </source>
</evidence>
<dbReference type="PRINTS" id="PR00723">
    <property type="entry name" value="SUBTILISIN"/>
</dbReference>
<organism evidence="8 9">
    <name type="scientific">Roseibium algicola</name>
    <dbReference type="NCBI Taxonomy" id="2857014"/>
    <lineage>
        <taxon>Bacteria</taxon>
        <taxon>Pseudomonadati</taxon>
        <taxon>Pseudomonadota</taxon>
        <taxon>Alphaproteobacteria</taxon>
        <taxon>Hyphomicrobiales</taxon>
        <taxon>Stappiaceae</taxon>
        <taxon>Roseibium</taxon>
    </lineage>
</organism>
<feature type="active site" description="Charge relay system" evidence="5">
    <location>
        <position position="148"/>
    </location>
</feature>
<dbReference type="Proteomes" id="UP000188174">
    <property type="component" value="Chromosome"/>
</dbReference>
<dbReference type="InterPro" id="IPR050131">
    <property type="entry name" value="Peptidase_S8_subtilisin-like"/>
</dbReference>
<evidence type="ECO:0000256" key="2">
    <source>
        <dbReference type="ARBA" id="ARBA00022670"/>
    </source>
</evidence>
<reference evidence="8 9" key="1">
    <citation type="submission" date="2017-02" db="EMBL/GenBank/DDBJ databases">
        <authorList>
            <person name="Jeong S."/>
        </authorList>
    </citation>
    <scope>NUCLEOTIDE SEQUENCE [LARGE SCALE GENOMIC DNA]</scope>
    <source>
        <strain evidence="8 9">RMAR6-6</strain>
    </source>
</reference>
<comment type="similarity">
    <text evidence="1 5">Belongs to the peptidase S8 family.</text>
</comment>
<sequence length="641" mass="68723">MEGSMQLKKLDPRLRRYAAEAELKSFDDETALDTIPSAPASLESTSAGSPPLGEVRRVLVELQADQPPAAFADFHWVHVAGKIYSVSLPMNRLAELHAHPSVETVEAGRRWFPMLETSLAETRANTVHQGSTGVPGRTGAGVLVGIIDYGMDFTLDDFRKADGTTRLAFLWDQRLDARPGESAPDDFAYGVEYGANQIDEALNASDPFSVVRHRPDAASHGTHVAGIAAGNGRSHDSDFAEGAHLGAAPEATLIFVQPDTRDGSGTFTDSSHVVDAVAYIMNKADALDMPCVINMSLGQNGGSHDGESLVERAIDRLLEPLGRAFVSAAGNEHVWHGHAAGNIKTGESRELRWKTGGGMPLPDGTITQTGTDRTSSELEIWYSSVDRFAVTLTAPDGTQYGPVTPGKSLLQDEVFIDSERFSSLNGQARIYMQLEAPFGLGMLRSGVWTLKLEALEGENGRFDAWIERDLRDRDNNYADQSFFQGGDFDPVRTLGTPATTRRAIAVANYSHYSLSPAASSSRGPTRDNRNKPEVAAPGTNIVASCAQGGRNNGNGGVHPMRVLKSGTSMAAPHVAGIVALLFQEARSLSAPQIANILMATSDNPDGIPGFDVAWGFGRVNAARALRLLRDPDQPGRTDAVI</sequence>
<feature type="domain" description="Peptidase S8/S53" evidence="7">
    <location>
        <begin position="139"/>
        <end position="338"/>
    </location>
</feature>
<evidence type="ECO:0000256" key="3">
    <source>
        <dbReference type="ARBA" id="ARBA00022801"/>
    </source>
</evidence>